<sequence length="117" mass="13165">MKGAASFRPLHSVLLFPFFPHHLQIRRITRATDALIIHPITNPIATRSHFKMRVKSRSPLFRLTLSICKLPALIKELFQPQSFTATSGKANYSLPGSWPPGQSGMKIGNVKWWCGIV</sequence>
<keyword evidence="2" id="KW-1185">Reference proteome</keyword>
<evidence type="ECO:0000313" key="2">
    <source>
        <dbReference type="Proteomes" id="UP000499080"/>
    </source>
</evidence>
<proteinExistence type="predicted"/>
<dbReference type="AlphaFoldDB" id="A0A4Y2XAR1"/>
<organism evidence="1 2">
    <name type="scientific">Araneus ventricosus</name>
    <name type="common">Orbweaver spider</name>
    <name type="synonym">Epeira ventricosa</name>
    <dbReference type="NCBI Taxonomy" id="182803"/>
    <lineage>
        <taxon>Eukaryota</taxon>
        <taxon>Metazoa</taxon>
        <taxon>Ecdysozoa</taxon>
        <taxon>Arthropoda</taxon>
        <taxon>Chelicerata</taxon>
        <taxon>Arachnida</taxon>
        <taxon>Araneae</taxon>
        <taxon>Araneomorphae</taxon>
        <taxon>Entelegynae</taxon>
        <taxon>Araneoidea</taxon>
        <taxon>Araneidae</taxon>
        <taxon>Araneus</taxon>
    </lineage>
</organism>
<gene>
    <name evidence="1" type="ORF">AVEN_176528_1</name>
</gene>
<evidence type="ECO:0000313" key="1">
    <source>
        <dbReference type="EMBL" id="GBO46713.1"/>
    </source>
</evidence>
<comment type="caution">
    <text evidence="1">The sequence shown here is derived from an EMBL/GenBank/DDBJ whole genome shotgun (WGS) entry which is preliminary data.</text>
</comment>
<reference evidence="1 2" key="1">
    <citation type="journal article" date="2019" name="Sci. Rep.">
        <title>Orb-weaving spider Araneus ventricosus genome elucidates the spidroin gene catalogue.</title>
        <authorList>
            <person name="Kono N."/>
            <person name="Nakamura H."/>
            <person name="Ohtoshi R."/>
            <person name="Moran D.A.P."/>
            <person name="Shinohara A."/>
            <person name="Yoshida Y."/>
            <person name="Fujiwara M."/>
            <person name="Mori M."/>
            <person name="Tomita M."/>
            <person name="Arakawa K."/>
        </authorList>
    </citation>
    <scope>NUCLEOTIDE SEQUENCE [LARGE SCALE GENOMIC DNA]</scope>
</reference>
<name>A0A4Y2XAR1_ARAVE</name>
<dbReference type="EMBL" id="BGPR01074574">
    <property type="protein sequence ID" value="GBO46713.1"/>
    <property type="molecule type" value="Genomic_DNA"/>
</dbReference>
<dbReference type="Proteomes" id="UP000499080">
    <property type="component" value="Unassembled WGS sequence"/>
</dbReference>
<accession>A0A4Y2XAR1</accession>
<protein>
    <submittedName>
        <fullName evidence="1">Uncharacterized protein</fullName>
    </submittedName>
</protein>